<protein>
    <submittedName>
        <fullName evidence="1">Uncharacterized protein</fullName>
    </submittedName>
</protein>
<evidence type="ECO:0000313" key="2">
    <source>
        <dbReference type="Proteomes" id="UP000239068"/>
    </source>
</evidence>
<dbReference type="OrthoDB" id="1203170at2"/>
<evidence type="ECO:0000313" key="1">
    <source>
        <dbReference type="EMBL" id="PQJ81432.1"/>
    </source>
</evidence>
<gene>
    <name evidence="1" type="ORF">BTO16_02045</name>
</gene>
<name>A0A2S7WVW9_9FLAO</name>
<reference evidence="1 2" key="1">
    <citation type="submission" date="2016-12" db="EMBL/GenBank/DDBJ databases">
        <title>Trade-off between light-utilization and light-protection in marine flavobacteria.</title>
        <authorList>
            <person name="Kumagai Y."/>
            <person name="Yoshizawa S."/>
            <person name="Kogure K."/>
            <person name="Iwasaki W."/>
        </authorList>
    </citation>
    <scope>NUCLEOTIDE SEQUENCE [LARGE SCALE GENOMIC DNA]</scope>
    <source>
        <strain evidence="1 2">ATCC 43844</strain>
    </source>
</reference>
<dbReference type="EMBL" id="MSCM01000001">
    <property type="protein sequence ID" value="PQJ81432.1"/>
    <property type="molecule type" value="Genomic_DNA"/>
</dbReference>
<dbReference type="PROSITE" id="PS51257">
    <property type="entry name" value="PROKAR_LIPOPROTEIN"/>
    <property type="match status" value="1"/>
</dbReference>
<dbReference type="RefSeq" id="WP_105020009.1">
    <property type="nucleotide sequence ID" value="NZ_MSCM01000001.1"/>
</dbReference>
<keyword evidence="2" id="KW-1185">Reference proteome</keyword>
<dbReference type="AlphaFoldDB" id="A0A2S7WVW9"/>
<sequence length="340" mass="39550">MPFKSIVIFLLLFIVCSCEEELNVGTRIEGKVVCITSEVDVSKADNVVITDNVAPVLWKGSYTDTSVKINYTKKAGTDGETETFTFVFNKKENCLQIDYGYKYYYGSFTDISAVTKIQIFDLKLNEWEVNKKVTGQLIYKDHHDKQTYTVKFWVEFNEDDYEIEATNYTYFSNCLLTKLPLNIDVDKNGTTDYSIIYEKNRDIGNRPQFNIYKIKLVSTDATKNEILALKGGSNPYPIIFEAPFSTENTKVYLTDIKNTLDVFYEFDAPYQKHNYFLNNNLTYKNTLKNNKEDYFLVKMNFGDKKFYGWIKFKFNALECNLEILETYLNPIETKHVSVAN</sequence>
<accession>A0A2S7WVW9</accession>
<proteinExistence type="predicted"/>
<comment type="caution">
    <text evidence="1">The sequence shown here is derived from an EMBL/GenBank/DDBJ whole genome shotgun (WGS) entry which is preliminary data.</text>
</comment>
<dbReference type="Proteomes" id="UP000239068">
    <property type="component" value="Unassembled WGS sequence"/>
</dbReference>
<organism evidence="1 2">
    <name type="scientific">Polaribacter glomeratus</name>
    <dbReference type="NCBI Taxonomy" id="102"/>
    <lineage>
        <taxon>Bacteria</taxon>
        <taxon>Pseudomonadati</taxon>
        <taxon>Bacteroidota</taxon>
        <taxon>Flavobacteriia</taxon>
        <taxon>Flavobacteriales</taxon>
        <taxon>Flavobacteriaceae</taxon>
    </lineage>
</organism>